<name>A0A2T1FYI4_9CYAN</name>
<sequence>MKDLNLIFEEFQDFGSRVAFDLHNGKHYEGYIYNIETEYLIFGSGGPLASDKDIEIRLVDIDLTTLAYFDDRSQCWMDAVWNNAIGCWQFQPSTQA</sequence>
<evidence type="ECO:0000313" key="2">
    <source>
        <dbReference type="Proteomes" id="UP000238937"/>
    </source>
</evidence>
<comment type="caution">
    <text evidence="1">The sequence shown here is derived from an EMBL/GenBank/DDBJ whole genome shotgun (WGS) entry which is preliminary data.</text>
</comment>
<gene>
    <name evidence="1" type="ORF">C7B77_23215</name>
</gene>
<organism evidence="1 2">
    <name type="scientific">Chamaesiphon polymorphus CCALA 037</name>
    <dbReference type="NCBI Taxonomy" id="2107692"/>
    <lineage>
        <taxon>Bacteria</taxon>
        <taxon>Bacillati</taxon>
        <taxon>Cyanobacteriota</taxon>
        <taxon>Cyanophyceae</taxon>
        <taxon>Gomontiellales</taxon>
        <taxon>Chamaesiphonaceae</taxon>
        <taxon>Chamaesiphon</taxon>
    </lineage>
</organism>
<dbReference type="AlphaFoldDB" id="A0A2T1FYI4"/>
<dbReference type="RefSeq" id="WP_106310519.1">
    <property type="nucleotide sequence ID" value="NZ_PVWO01000415.1"/>
</dbReference>
<dbReference type="Proteomes" id="UP000238937">
    <property type="component" value="Unassembled WGS sequence"/>
</dbReference>
<keyword evidence="2" id="KW-1185">Reference proteome</keyword>
<dbReference type="EMBL" id="PVWO01000415">
    <property type="protein sequence ID" value="PSB50053.1"/>
    <property type="molecule type" value="Genomic_DNA"/>
</dbReference>
<evidence type="ECO:0000313" key="1">
    <source>
        <dbReference type="EMBL" id="PSB50053.1"/>
    </source>
</evidence>
<dbReference type="OrthoDB" id="6699058at2"/>
<proteinExistence type="predicted"/>
<accession>A0A2T1FYI4</accession>
<protein>
    <submittedName>
        <fullName evidence="1">Uncharacterized protein</fullName>
    </submittedName>
</protein>
<reference evidence="1 2" key="1">
    <citation type="submission" date="2018-03" db="EMBL/GenBank/DDBJ databases">
        <title>The ancient ancestry and fast evolution of plastids.</title>
        <authorList>
            <person name="Moore K.R."/>
            <person name="Magnabosco C."/>
            <person name="Momper L."/>
            <person name="Gold D.A."/>
            <person name="Bosak T."/>
            <person name="Fournier G.P."/>
        </authorList>
    </citation>
    <scope>NUCLEOTIDE SEQUENCE [LARGE SCALE GENOMIC DNA]</scope>
    <source>
        <strain evidence="1 2">CCALA 037</strain>
    </source>
</reference>